<dbReference type="STRING" id="1297742.A176_006507"/>
<dbReference type="Pfam" id="PF13086">
    <property type="entry name" value="AAA_11"/>
    <property type="match status" value="2"/>
</dbReference>
<feature type="region of interest" description="Disordered" evidence="1">
    <location>
        <begin position="158"/>
        <end position="217"/>
    </location>
</feature>
<organism evidence="5 6">
    <name type="scientific">Pseudomyxococcus hansupus</name>
    <dbReference type="NCBI Taxonomy" id="1297742"/>
    <lineage>
        <taxon>Bacteria</taxon>
        <taxon>Pseudomonadati</taxon>
        <taxon>Myxococcota</taxon>
        <taxon>Myxococcia</taxon>
        <taxon>Myxococcales</taxon>
        <taxon>Cystobacterineae</taxon>
        <taxon>Myxococcaceae</taxon>
        <taxon>Pseudomyxococcus</taxon>
    </lineage>
</organism>
<dbReference type="OrthoDB" id="9757917at2"/>
<evidence type="ECO:0000256" key="1">
    <source>
        <dbReference type="SAM" id="MobiDB-lite"/>
    </source>
</evidence>
<feature type="domain" description="Restriction endonuclease type II-like" evidence="4">
    <location>
        <begin position="1465"/>
        <end position="1558"/>
    </location>
</feature>
<dbReference type="Gene3D" id="3.40.50.300">
    <property type="entry name" value="P-loop containing nucleotide triphosphate hydrolases"/>
    <property type="match status" value="3"/>
</dbReference>
<dbReference type="Proteomes" id="UP000009026">
    <property type="component" value="Chromosome"/>
</dbReference>
<dbReference type="PANTHER" id="PTHR10887">
    <property type="entry name" value="DNA2/NAM7 HELICASE FAMILY"/>
    <property type="match status" value="1"/>
</dbReference>
<dbReference type="KEGG" id="mym:A176_006507"/>
<dbReference type="InterPro" id="IPR047187">
    <property type="entry name" value="SF1_C_Upf1"/>
</dbReference>
<evidence type="ECO:0000313" key="6">
    <source>
        <dbReference type="Proteomes" id="UP000009026"/>
    </source>
</evidence>
<keyword evidence="5" id="KW-0378">Hydrolase</keyword>
<feature type="domain" description="DNA2/NAM7 helicase-like C-terminal" evidence="3">
    <location>
        <begin position="1190"/>
        <end position="1388"/>
    </location>
</feature>
<dbReference type="eggNOG" id="COG1112">
    <property type="taxonomic scope" value="Bacteria"/>
</dbReference>
<dbReference type="InterPro" id="IPR045055">
    <property type="entry name" value="DNA2/NAM7-like"/>
</dbReference>
<evidence type="ECO:0000259" key="2">
    <source>
        <dbReference type="Pfam" id="PF13086"/>
    </source>
</evidence>
<protein>
    <submittedName>
        <fullName evidence="5">Superfamily I DNA and RNA helicase</fullName>
    </submittedName>
</protein>
<sequence>MSSEPRNRVLEKMLERLYAALASGPSLNSRPHHSRQRVDLATLSRLDGTPPHAVLAALLGEKAQARLGVKPPAPAPVAARSRKATAQARMKRGEAEPQPDGAMPTEHGASLRIDGASLQTDGASLTEAGASLLTDGASQREAGASLLTDGTLLREAGASIQTDGASSTGDSSSLPENGESPSPDDAALREHGASFAMTSTEPALFEEPGTRSREEEEQQALLRKLATIVEDARTFEQDTGAHVLHVGFPLLHLPPGAKDKRGFGTRRILAPIAFVPVRLTLKKGRVPSVELEGAEAGVDRVTPNTALLAWLEQQTGQRLGDLFADETGEDPWRELNELVAAVCKALELPAPAAFTSETLLAPIPRNDDAQPQAAILPSAVLGLYPLSNQSLVDDMRALLDGEPVSGPLESFLRVDVSLGETPGHGGGEPNLEGHKRAGEERLVTLADPCQARAVRLARSSRGLVIHGPPGTGKSQTIANAIGDHLARGERVLLVCDKRTALDVVKHRLDHLGLGHLCAVVHDAQRDQRDLYMGIREQLDTLPEARTDAAVARELGRVDAELQSLHDELTTADRALSERPAGGTAPSFHELVGQWFSVEAPAALTPAVASLTDARLGDVTPREREVREVLERGGKEAYPENPWREALGTDLATYLATPLATYRERMTAADSAARDADALASPDVPVFGADPRAEGAARAAFAEKLAPLFESASPESLARWGSAAPDAVRAAKTQLDGLEAQRQVLAEGPLDAELSLVHREQPQALGMLSTTLAALGSYLDIARKWYAFFYFARKAGARRVLQQFGLTLSVLAAERVTRFFTGARARALLNEYHRATLAPGASEALHDEALSQTLRTHAALFELLGELERTPLLASCREAVRGALKADVGARAAMLAGLRQSAARGDAIARLEARLTEAGLFSPTWLDSHSRGLRAGERLSTATSAMLSRLSTVEGLLRMRSVLAGMPPALESAVERLARNGAEADAGWRTVLKATLAAEASSRLREDPALQHIDAERVRAAHSHYRVLEQKKRGLVRDALVHRWTHRQRERLLAGTGGRLNGQGAELRRRLMLRGERAMRVRQVIATGQGIEGGDPLFDVRPVWMASPQTVAQIFPRRPIFDVVIFDESSQCRLEEALPVLTRAHRVVIAGDPKQLPPTRFFESAVVQNAEQEAETEQGLFEEQQSEVEDLLSAALNLDIDQCYLDVHYRSQNADLIAFSNDHFYDKRLQAIPAHPSHRAPHAPLRLLPVGGIYDKRANVIEARAVGTLVKELLARPAPPSIGIACFNLTQRDAINDVLDAMAASDAAFASRLAEARVRRGSGSFEGLFVKNLENVQGDERDHLIISTTYGPDRQGRFYRRFGPLGSAGGGRRLNVLVTRAREQIHLVTSIPREAYQSAPPMEAGRQPNGGWLLFAYLRFAEALETAYAQEAQRESGDSALQVNAQGQRAEVFPRPTEAGSVFAQALAGHLAEQHRVSSDIHWGNDGFCVDIALHHPTRPGDVTVGVLCDGTRYPKATDRVEWDLFRTGMLEGQGWQLVRLWTPHFFRDPEGATTQVLQASGDKLMREPSAAPQEAISSRSGVH</sequence>
<dbReference type="GO" id="GO:0004386">
    <property type="term" value="F:helicase activity"/>
    <property type="evidence" value="ECO:0007669"/>
    <property type="project" value="UniProtKB-KW"/>
</dbReference>
<keyword evidence="5" id="KW-0067">ATP-binding</keyword>
<dbReference type="Pfam" id="PF13087">
    <property type="entry name" value="AAA_12"/>
    <property type="match status" value="1"/>
</dbReference>
<dbReference type="InterPro" id="IPR041677">
    <property type="entry name" value="DNA2/NAM7_AAA_11"/>
</dbReference>
<dbReference type="PANTHER" id="PTHR10887:SF495">
    <property type="entry name" value="HELICASE SENATAXIN ISOFORM X1-RELATED"/>
    <property type="match status" value="1"/>
</dbReference>
<feature type="region of interest" description="Disordered" evidence="1">
    <location>
        <begin position="69"/>
        <end position="108"/>
    </location>
</feature>
<dbReference type="InterPro" id="IPR041679">
    <property type="entry name" value="DNA2/NAM7-like_C"/>
</dbReference>
<feature type="domain" description="DNA2/NAM7 helicase helicase" evidence="2">
    <location>
        <begin position="1119"/>
        <end position="1158"/>
    </location>
</feature>
<dbReference type="InterPro" id="IPR049468">
    <property type="entry name" value="Restrct_endonuc-II-like_dom"/>
</dbReference>
<evidence type="ECO:0000259" key="4">
    <source>
        <dbReference type="Pfam" id="PF18741"/>
    </source>
</evidence>
<accession>A0A0H4X7P4</accession>
<dbReference type="Pfam" id="PF13195">
    <property type="entry name" value="DUF4011"/>
    <property type="match status" value="1"/>
</dbReference>
<dbReference type="EMBL" id="CP012109">
    <property type="protein sequence ID" value="AKQ69595.1"/>
    <property type="molecule type" value="Genomic_DNA"/>
</dbReference>
<dbReference type="RefSeq" id="WP_002636155.1">
    <property type="nucleotide sequence ID" value="NZ_CP012109.1"/>
</dbReference>
<keyword evidence="6" id="KW-1185">Reference proteome</keyword>
<dbReference type="PATRIC" id="fig|1297742.4.peg.6596"/>
<feature type="compositionally biased region" description="Low complexity" evidence="1">
    <location>
        <begin position="162"/>
        <end position="173"/>
    </location>
</feature>
<gene>
    <name evidence="5" type="ORF">A176_006507</name>
</gene>
<dbReference type="eggNOG" id="COG1061">
    <property type="taxonomic scope" value="Bacteria"/>
</dbReference>
<evidence type="ECO:0000259" key="3">
    <source>
        <dbReference type="Pfam" id="PF13087"/>
    </source>
</evidence>
<evidence type="ECO:0000313" key="5">
    <source>
        <dbReference type="EMBL" id="AKQ69595.1"/>
    </source>
</evidence>
<dbReference type="SUPFAM" id="SSF52540">
    <property type="entry name" value="P-loop containing nucleoside triphosphate hydrolases"/>
    <property type="match status" value="1"/>
</dbReference>
<reference evidence="5 6" key="1">
    <citation type="journal article" date="2016" name="PLoS ONE">
        <title>Complete Genome Sequence and Comparative Genomics of a Novel Myxobacterium Myxococcus hansupus.</title>
        <authorList>
            <person name="Sharma G."/>
            <person name="Narwani T."/>
            <person name="Subramanian S."/>
        </authorList>
    </citation>
    <scope>NUCLEOTIDE SEQUENCE [LARGE SCALE GENOMIC DNA]</scope>
    <source>
        <strain evidence="6">mixupus</strain>
    </source>
</reference>
<dbReference type="CDD" id="cd18808">
    <property type="entry name" value="SF1_C_Upf1"/>
    <property type="match status" value="1"/>
</dbReference>
<feature type="domain" description="DNA2/NAM7 helicase helicase" evidence="2">
    <location>
        <begin position="449"/>
        <end position="523"/>
    </location>
</feature>
<dbReference type="InterPro" id="IPR027417">
    <property type="entry name" value="P-loop_NTPase"/>
</dbReference>
<keyword evidence="5" id="KW-0347">Helicase</keyword>
<keyword evidence="5" id="KW-0547">Nucleotide-binding</keyword>
<name>A0A0H4X7P4_9BACT</name>
<dbReference type="InterPro" id="IPR025103">
    <property type="entry name" value="DUF4011"/>
</dbReference>
<dbReference type="eggNOG" id="COG2852">
    <property type="taxonomic scope" value="Bacteria"/>
</dbReference>
<proteinExistence type="predicted"/>
<dbReference type="Pfam" id="PF18741">
    <property type="entry name" value="MTES_1575"/>
    <property type="match status" value="1"/>
</dbReference>